<dbReference type="RefSeq" id="WP_129921820.1">
    <property type="nucleotide sequence ID" value="NZ_SEWE01000031.1"/>
</dbReference>
<dbReference type="AlphaFoldDB" id="A0A4V1ZAI9"/>
<accession>A0A4V1ZAI9</accession>
<gene>
    <name evidence="1" type="ORF">EWM57_14195</name>
</gene>
<sequence length="68" mass="7485">MDLSGLVVQIPYTDIEILQTPAPFQVTSFSDTEYTPGRFRVGGVNIELPAYWAEQLLQHIAATTSVTS</sequence>
<dbReference type="EMBL" id="SEWE01000031">
    <property type="protein sequence ID" value="RYU78321.1"/>
    <property type="molecule type" value="Genomic_DNA"/>
</dbReference>
<evidence type="ECO:0000313" key="1">
    <source>
        <dbReference type="EMBL" id="RYU78321.1"/>
    </source>
</evidence>
<dbReference type="Proteomes" id="UP000294155">
    <property type="component" value="Unassembled WGS sequence"/>
</dbReference>
<organism evidence="1 2">
    <name type="scientific">Hymenobacter persicinus</name>
    <dbReference type="NCBI Taxonomy" id="2025506"/>
    <lineage>
        <taxon>Bacteria</taxon>
        <taxon>Pseudomonadati</taxon>
        <taxon>Bacteroidota</taxon>
        <taxon>Cytophagia</taxon>
        <taxon>Cytophagales</taxon>
        <taxon>Hymenobacteraceae</taxon>
        <taxon>Hymenobacter</taxon>
    </lineage>
</organism>
<keyword evidence="2" id="KW-1185">Reference proteome</keyword>
<evidence type="ECO:0000313" key="2">
    <source>
        <dbReference type="Proteomes" id="UP000294155"/>
    </source>
</evidence>
<dbReference type="OrthoDB" id="882867at2"/>
<comment type="caution">
    <text evidence="1">The sequence shown here is derived from an EMBL/GenBank/DDBJ whole genome shotgun (WGS) entry which is preliminary data.</text>
</comment>
<proteinExistence type="predicted"/>
<protein>
    <submittedName>
        <fullName evidence="1">Uncharacterized protein</fullName>
    </submittedName>
</protein>
<name>A0A4V1ZAI9_9BACT</name>
<reference evidence="1 2" key="1">
    <citation type="submission" date="2019-02" db="EMBL/GenBank/DDBJ databases">
        <title>Bacterial novel species isolated from soil.</title>
        <authorList>
            <person name="Jung H.-Y."/>
        </authorList>
    </citation>
    <scope>NUCLEOTIDE SEQUENCE [LARGE SCALE GENOMIC DNA]</scope>
    <source>
        <strain evidence="1 2">1-3-3-3</strain>
    </source>
</reference>